<accession>A0AA36GIW6</accession>
<name>A0AA36GIW6_CYLNA</name>
<sequence length="120" mass="13744">MFHLAIFTILPMPSLLFVLRYPCYPNDTEAFFKELSKGIKSLSGGDQEPQRNDKLWSQQANKQLKNVVTFEVNFETTLDAVIPVTQKNASTIKDELIKKFKDECPGDHEHLDFFAVSHLV</sequence>
<feature type="signal peptide" evidence="1">
    <location>
        <begin position="1"/>
        <end position="16"/>
    </location>
</feature>
<comment type="caution">
    <text evidence="2">The sequence shown here is derived from an EMBL/GenBank/DDBJ whole genome shotgun (WGS) entry which is preliminary data.</text>
</comment>
<feature type="chain" id="PRO_5041392561" evidence="1">
    <location>
        <begin position="17"/>
        <end position="120"/>
    </location>
</feature>
<organism evidence="2 3">
    <name type="scientific">Cylicocyclus nassatus</name>
    <name type="common">Nematode worm</name>
    <dbReference type="NCBI Taxonomy" id="53992"/>
    <lineage>
        <taxon>Eukaryota</taxon>
        <taxon>Metazoa</taxon>
        <taxon>Ecdysozoa</taxon>
        <taxon>Nematoda</taxon>
        <taxon>Chromadorea</taxon>
        <taxon>Rhabditida</taxon>
        <taxon>Rhabditina</taxon>
        <taxon>Rhabditomorpha</taxon>
        <taxon>Strongyloidea</taxon>
        <taxon>Strongylidae</taxon>
        <taxon>Cylicocyclus</taxon>
    </lineage>
</organism>
<proteinExistence type="predicted"/>
<dbReference type="AlphaFoldDB" id="A0AA36GIW6"/>
<keyword evidence="3" id="KW-1185">Reference proteome</keyword>
<evidence type="ECO:0000313" key="3">
    <source>
        <dbReference type="Proteomes" id="UP001176961"/>
    </source>
</evidence>
<protein>
    <submittedName>
        <fullName evidence="2">Uncharacterized protein</fullName>
    </submittedName>
</protein>
<keyword evidence="1" id="KW-0732">Signal</keyword>
<dbReference type="EMBL" id="CATQJL010000001">
    <property type="protein sequence ID" value="CAJ0590646.1"/>
    <property type="molecule type" value="Genomic_DNA"/>
</dbReference>
<evidence type="ECO:0000313" key="2">
    <source>
        <dbReference type="EMBL" id="CAJ0590646.1"/>
    </source>
</evidence>
<evidence type="ECO:0000256" key="1">
    <source>
        <dbReference type="SAM" id="SignalP"/>
    </source>
</evidence>
<reference evidence="2" key="1">
    <citation type="submission" date="2023-07" db="EMBL/GenBank/DDBJ databases">
        <authorList>
            <consortium name="CYATHOMIX"/>
        </authorList>
    </citation>
    <scope>NUCLEOTIDE SEQUENCE</scope>
    <source>
        <strain evidence="2">N/A</strain>
    </source>
</reference>
<gene>
    <name evidence="2" type="ORF">CYNAS_LOCUS2629</name>
</gene>
<dbReference type="Proteomes" id="UP001176961">
    <property type="component" value="Unassembled WGS sequence"/>
</dbReference>